<organism evidence="1 2">
    <name type="scientific">Pseudomonas reinekei</name>
    <dbReference type="NCBI Taxonomy" id="395598"/>
    <lineage>
        <taxon>Bacteria</taxon>
        <taxon>Pseudomonadati</taxon>
        <taxon>Pseudomonadota</taxon>
        <taxon>Gammaproteobacteria</taxon>
        <taxon>Pseudomonadales</taxon>
        <taxon>Pseudomonadaceae</taxon>
        <taxon>Pseudomonas</taxon>
    </lineage>
</organism>
<sequence length="29" mass="3610">MTEQYIRMQKGEGYPYEVTDGHELRKRFF</sequence>
<proteinExistence type="predicted"/>
<gene>
    <name evidence="1" type="ORF">SAMN04490202_5733</name>
</gene>
<dbReference type="Proteomes" id="UP000198549">
    <property type="component" value="Chromosome I"/>
</dbReference>
<evidence type="ECO:0000313" key="1">
    <source>
        <dbReference type="EMBL" id="SDP71327.1"/>
    </source>
</evidence>
<name>A0A1H0UYS9_PSERE</name>
<dbReference type="AlphaFoldDB" id="A0A1H0UYS9"/>
<reference evidence="1 2" key="1">
    <citation type="submission" date="2016-10" db="EMBL/GenBank/DDBJ databases">
        <authorList>
            <person name="de Groot N.N."/>
        </authorList>
    </citation>
    <scope>NUCLEOTIDE SEQUENCE [LARGE SCALE GENOMIC DNA]</scope>
    <source>
        <strain evidence="1 2">BS3776</strain>
    </source>
</reference>
<evidence type="ECO:0000313" key="2">
    <source>
        <dbReference type="Proteomes" id="UP000198549"/>
    </source>
</evidence>
<protein>
    <submittedName>
        <fullName evidence="1">Uncharacterized protein</fullName>
    </submittedName>
</protein>
<dbReference type="EMBL" id="LT629709">
    <property type="protein sequence ID" value="SDP71327.1"/>
    <property type="molecule type" value="Genomic_DNA"/>
</dbReference>
<accession>A0A1H0UYS9</accession>